<organism evidence="1 2">
    <name type="scientific">Stenomitos frigidus AS-A4</name>
    <dbReference type="NCBI Taxonomy" id="2933935"/>
    <lineage>
        <taxon>Bacteria</taxon>
        <taxon>Bacillati</taxon>
        <taxon>Cyanobacteriota</taxon>
        <taxon>Cyanophyceae</taxon>
        <taxon>Leptolyngbyales</taxon>
        <taxon>Leptolyngbyaceae</taxon>
        <taxon>Stenomitos</taxon>
    </lineage>
</organism>
<evidence type="ECO:0000313" key="1">
    <source>
        <dbReference type="EMBL" id="MEP1057614.1"/>
    </source>
</evidence>
<dbReference type="EMBL" id="JAMPLM010000002">
    <property type="protein sequence ID" value="MEP1057614.1"/>
    <property type="molecule type" value="Genomic_DNA"/>
</dbReference>
<name>A0ABV0KH16_9CYAN</name>
<gene>
    <name evidence="1" type="ORF">NDI38_04130</name>
</gene>
<proteinExistence type="predicted"/>
<keyword evidence="2" id="KW-1185">Reference proteome</keyword>
<dbReference type="Proteomes" id="UP001476950">
    <property type="component" value="Unassembled WGS sequence"/>
</dbReference>
<comment type="caution">
    <text evidence="1">The sequence shown here is derived from an EMBL/GenBank/DDBJ whole genome shotgun (WGS) entry which is preliminary data.</text>
</comment>
<reference evidence="1 2" key="1">
    <citation type="submission" date="2022-04" db="EMBL/GenBank/DDBJ databases">
        <title>Positive selection, recombination, and allopatry shape intraspecific diversity of widespread and dominant cyanobacteria.</title>
        <authorList>
            <person name="Wei J."/>
            <person name="Shu W."/>
            <person name="Hu C."/>
        </authorList>
    </citation>
    <scope>NUCLEOTIDE SEQUENCE [LARGE SCALE GENOMIC DNA]</scope>
    <source>
        <strain evidence="1 2">AS-A4</strain>
    </source>
</reference>
<evidence type="ECO:0000313" key="2">
    <source>
        <dbReference type="Proteomes" id="UP001476950"/>
    </source>
</evidence>
<sequence>MTNGFFQKITGPEFDGIMQSVGMRPEQVRYGETKVIKPVPLLTISGLVNITAIQAPGLTDGGEYVQAYEASIPLSTLTRSFGRDGWQSAIAPGQIWYVNLGDGTGWRRCRTYAEATTGVGMRYGVKLAEMGLGDWQTAI</sequence>
<accession>A0ABV0KH16</accession>
<protein>
    <submittedName>
        <fullName evidence="1">Uncharacterized protein</fullName>
    </submittedName>
</protein>
<dbReference type="RefSeq" id="WP_190450568.1">
    <property type="nucleotide sequence ID" value="NZ_JAMPLM010000002.1"/>
</dbReference>